<evidence type="ECO:0000313" key="2">
    <source>
        <dbReference type="Proteomes" id="UP000821853"/>
    </source>
</evidence>
<dbReference type="VEuPathDB" id="VectorBase:HLOH_054448"/>
<dbReference type="AlphaFoldDB" id="A0A9J6FN89"/>
<gene>
    <name evidence="1" type="ORF">HPB48_008459</name>
</gene>
<evidence type="ECO:0000313" key="1">
    <source>
        <dbReference type="EMBL" id="KAH9364303.1"/>
    </source>
</evidence>
<keyword evidence="2" id="KW-1185">Reference proteome</keyword>
<comment type="caution">
    <text evidence="1">The sequence shown here is derived from an EMBL/GenBank/DDBJ whole genome shotgun (WGS) entry which is preliminary data.</text>
</comment>
<dbReference type="Proteomes" id="UP000821853">
    <property type="component" value="Chromosome 10"/>
</dbReference>
<proteinExistence type="predicted"/>
<organism evidence="1 2">
    <name type="scientific">Haemaphysalis longicornis</name>
    <name type="common">Bush tick</name>
    <dbReference type="NCBI Taxonomy" id="44386"/>
    <lineage>
        <taxon>Eukaryota</taxon>
        <taxon>Metazoa</taxon>
        <taxon>Ecdysozoa</taxon>
        <taxon>Arthropoda</taxon>
        <taxon>Chelicerata</taxon>
        <taxon>Arachnida</taxon>
        <taxon>Acari</taxon>
        <taxon>Parasitiformes</taxon>
        <taxon>Ixodida</taxon>
        <taxon>Ixodoidea</taxon>
        <taxon>Ixodidae</taxon>
        <taxon>Haemaphysalinae</taxon>
        <taxon>Haemaphysalis</taxon>
    </lineage>
</organism>
<name>A0A9J6FN89_HAELO</name>
<dbReference type="EMBL" id="JABSTR010000002">
    <property type="protein sequence ID" value="KAH9364303.1"/>
    <property type="molecule type" value="Genomic_DNA"/>
</dbReference>
<protein>
    <submittedName>
        <fullName evidence="1">Uncharacterized protein</fullName>
    </submittedName>
</protein>
<reference evidence="1 2" key="1">
    <citation type="journal article" date="2020" name="Cell">
        <title>Large-Scale Comparative Analyses of Tick Genomes Elucidate Their Genetic Diversity and Vector Capacities.</title>
        <authorList>
            <consortium name="Tick Genome and Microbiome Consortium (TIGMIC)"/>
            <person name="Jia N."/>
            <person name="Wang J."/>
            <person name="Shi W."/>
            <person name="Du L."/>
            <person name="Sun Y."/>
            <person name="Zhan W."/>
            <person name="Jiang J.F."/>
            <person name="Wang Q."/>
            <person name="Zhang B."/>
            <person name="Ji P."/>
            <person name="Bell-Sakyi L."/>
            <person name="Cui X.M."/>
            <person name="Yuan T.T."/>
            <person name="Jiang B.G."/>
            <person name="Yang W.F."/>
            <person name="Lam T.T."/>
            <person name="Chang Q.C."/>
            <person name="Ding S.J."/>
            <person name="Wang X.J."/>
            <person name="Zhu J.G."/>
            <person name="Ruan X.D."/>
            <person name="Zhao L."/>
            <person name="Wei J.T."/>
            <person name="Ye R.Z."/>
            <person name="Que T.C."/>
            <person name="Du C.H."/>
            <person name="Zhou Y.H."/>
            <person name="Cheng J.X."/>
            <person name="Dai P.F."/>
            <person name="Guo W.B."/>
            <person name="Han X.H."/>
            <person name="Huang E.J."/>
            <person name="Li L.F."/>
            <person name="Wei W."/>
            <person name="Gao Y.C."/>
            <person name="Liu J.Z."/>
            <person name="Shao H.Z."/>
            <person name="Wang X."/>
            <person name="Wang C.C."/>
            <person name="Yang T.C."/>
            <person name="Huo Q.B."/>
            <person name="Li W."/>
            <person name="Chen H.Y."/>
            <person name="Chen S.E."/>
            <person name="Zhou L.G."/>
            <person name="Ni X.B."/>
            <person name="Tian J.H."/>
            <person name="Sheng Y."/>
            <person name="Liu T."/>
            <person name="Pan Y.S."/>
            <person name="Xia L.Y."/>
            <person name="Li J."/>
            <person name="Zhao F."/>
            <person name="Cao W.C."/>
        </authorList>
    </citation>
    <scope>NUCLEOTIDE SEQUENCE [LARGE SCALE GENOMIC DNA]</scope>
    <source>
        <strain evidence="1">HaeL-2018</strain>
    </source>
</reference>
<accession>A0A9J6FN89</accession>
<sequence length="88" mass="9287">MVSVETCSARALTYLDGDELTRLPSWSQCKSNGPSPPTTVQVTSALCPNATVLANEKGPTSGGAEKPSVRKAVTYASRCGYEETEYNG</sequence>